<dbReference type="RefSeq" id="WP_139250125.1">
    <property type="nucleotide sequence ID" value="NZ_FQWZ01000002.1"/>
</dbReference>
<feature type="transmembrane region" description="Helical" evidence="2">
    <location>
        <begin position="25"/>
        <end position="43"/>
    </location>
</feature>
<organism evidence="3 4">
    <name type="scientific">Hydrocarboniphaga daqingensis</name>
    <dbReference type="NCBI Taxonomy" id="490188"/>
    <lineage>
        <taxon>Bacteria</taxon>
        <taxon>Pseudomonadati</taxon>
        <taxon>Pseudomonadota</taxon>
        <taxon>Gammaproteobacteria</taxon>
        <taxon>Nevskiales</taxon>
        <taxon>Nevskiaceae</taxon>
        <taxon>Hydrocarboniphaga</taxon>
    </lineage>
</organism>
<feature type="region of interest" description="Disordered" evidence="1">
    <location>
        <begin position="1"/>
        <end position="20"/>
    </location>
</feature>
<reference evidence="3 4" key="1">
    <citation type="submission" date="2016-11" db="EMBL/GenBank/DDBJ databases">
        <authorList>
            <person name="Jaros S."/>
            <person name="Januszkiewicz K."/>
            <person name="Wedrychowicz H."/>
        </authorList>
    </citation>
    <scope>NUCLEOTIDE SEQUENCE [LARGE SCALE GENOMIC DNA]</scope>
    <source>
        <strain evidence="3 4">CGMCC 1.7049</strain>
    </source>
</reference>
<accession>A0A1M5LUU0</accession>
<keyword evidence="2" id="KW-1133">Transmembrane helix</keyword>
<feature type="compositionally biased region" description="Basic and acidic residues" evidence="1">
    <location>
        <begin position="9"/>
        <end position="20"/>
    </location>
</feature>
<evidence type="ECO:0000256" key="1">
    <source>
        <dbReference type="SAM" id="MobiDB-lite"/>
    </source>
</evidence>
<evidence type="ECO:0000313" key="3">
    <source>
        <dbReference type="EMBL" id="SHG68828.1"/>
    </source>
</evidence>
<evidence type="ECO:0000256" key="2">
    <source>
        <dbReference type="SAM" id="Phobius"/>
    </source>
</evidence>
<dbReference type="AlphaFoldDB" id="A0A1M5LUU0"/>
<dbReference type="Proteomes" id="UP000199758">
    <property type="component" value="Unassembled WGS sequence"/>
</dbReference>
<keyword evidence="2" id="KW-0472">Membrane</keyword>
<evidence type="ECO:0000313" key="4">
    <source>
        <dbReference type="Proteomes" id="UP000199758"/>
    </source>
</evidence>
<gene>
    <name evidence="3" type="ORF">SAMN04488068_1105</name>
</gene>
<protein>
    <submittedName>
        <fullName evidence="3">Uncharacterized protein</fullName>
    </submittedName>
</protein>
<keyword evidence="4" id="KW-1185">Reference proteome</keyword>
<proteinExistence type="predicted"/>
<dbReference type="EMBL" id="FQWZ01000002">
    <property type="protein sequence ID" value="SHG68828.1"/>
    <property type="molecule type" value="Genomic_DNA"/>
</dbReference>
<keyword evidence="2" id="KW-0812">Transmembrane</keyword>
<sequence length="68" mass="7196">MDDTLTSIPDDHGLDRRADDREPSMLTPVLIVLAALTLILLGLQSAAELSRPTGGAIDRSAPMLNRAG</sequence>
<name>A0A1M5LUU0_9GAMM</name>